<accession>A0A7W7IW82</accession>
<dbReference type="RefSeq" id="WP_184160335.1">
    <property type="nucleotide sequence ID" value="NZ_JACHLD010000002.1"/>
</dbReference>
<reference evidence="1 2" key="1">
    <citation type="submission" date="2020-08" db="EMBL/GenBank/DDBJ databases">
        <title>Functional genomics of gut bacteria from endangered species of beetles.</title>
        <authorList>
            <person name="Carlos-Shanley C."/>
        </authorList>
    </citation>
    <scope>NUCLEOTIDE SEQUENCE [LARGE SCALE GENOMIC DNA]</scope>
    <source>
        <strain evidence="1 2">S00142</strain>
    </source>
</reference>
<dbReference type="Proteomes" id="UP000561681">
    <property type="component" value="Unassembled WGS sequence"/>
</dbReference>
<name>A0A7W7IW82_9FLAO</name>
<proteinExistence type="predicted"/>
<keyword evidence="2" id="KW-1185">Reference proteome</keyword>
<sequence length="222" mass="26275">MQNITVTFNKESFNRDSVTDSIKLCSTFKYDDPIEIHSSIQNLNFKNRNELIAVFEKIRGTEVNDLKLKFFELDYREWALANFYEQQAFKSLVLIYHWLELSLSNPHDLDVKTNLYNEFIVDWNYTPRVQNTIYLINENYIIDSGNKPLLEKLVDVNLLCRINIVTELEQLTNYFIPLLTPGVSIEYLKSNSDSDGSKTNKLWKTLLNERNKRINNWVTNRF</sequence>
<evidence type="ECO:0000313" key="2">
    <source>
        <dbReference type="Proteomes" id="UP000561681"/>
    </source>
</evidence>
<organism evidence="1 2">
    <name type="scientific">Flavobacterium nitrogenifigens</name>
    <dbReference type="NCBI Taxonomy" id="1617283"/>
    <lineage>
        <taxon>Bacteria</taxon>
        <taxon>Pseudomonadati</taxon>
        <taxon>Bacteroidota</taxon>
        <taxon>Flavobacteriia</taxon>
        <taxon>Flavobacteriales</taxon>
        <taxon>Flavobacteriaceae</taxon>
        <taxon>Flavobacterium</taxon>
    </lineage>
</organism>
<dbReference type="EMBL" id="JACHLD010000002">
    <property type="protein sequence ID" value="MBB4801667.1"/>
    <property type="molecule type" value="Genomic_DNA"/>
</dbReference>
<dbReference type="AlphaFoldDB" id="A0A7W7IW82"/>
<comment type="caution">
    <text evidence="1">The sequence shown here is derived from an EMBL/GenBank/DDBJ whole genome shotgun (WGS) entry which is preliminary data.</text>
</comment>
<gene>
    <name evidence="1" type="ORF">HNP37_001728</name>
</gene>
<protein>
    <submittedName>
        <fullName evidence="1">Uncharacterized protein</fullName>
    </submittedName>
</protein>
<evidence type="ECO:0000313" key="1">
    <source>
        <dbReference type="EMBL" id="MBB4801667.1"/>
    </source>
</evidence>